<sequence>MQSDAAGYAHLIRWATEHAPGPNMVWAIEGTRSHGAGLARVLRATGQQVIESDRPRRVRRRGSGKSDALDAHGATREALGREQRAIPRADGPREATRMLLVTRESAISARSSAVNQLKALLLTASEPLRHTRSEAPSLDRRLPALAPFLSHRRRRAHPPHP</sequence>
<feature type="compositionally biased region" description="Basic residues" evidence="1">
    <location>
        <begin position="150"/>
        <end position="161"/>
    </location>
</feature>
<proteinExistence type="predicted"/>
<dbReference type="InterPro" id="IPR047650">
    <property type="entry name" value="Transpos_IS110"/>
</dbReference>
<dbReference type="Pfam" id="PF01548">
    <property type="entry name" value="DEDD_Tnp_IS110"/>
    <property type="match status" value="1"/>
</dbReference>
<dbReference type="RefSeq" id="WP_132641841.1">
    <property type="nucleotide sequence ID" value="NZ_SMLD01000320.1"/>
</dbReference>
<reference evidence="3 4" key="1">
    <citation type="submission" date="2019-03" db="EMBL/GenBank/DDBJ databases">
        <title>Draft genome sequences of novel Actinobacteria.</title>
        <authorList>
            <person name="Sahin N."/>
            <person name="Ay H."/>
            <person name="Saygin H."/>
        </authorList>
    </citation>
    <scope>NUCLEOTIDE SEQUENCE [LARGE SCALE GENOMIC DNA]</scope>
    <source>
        <strain evidence="3 4">6K102</strain>
    </source>
</reference>
<dbReference type="GO" id="GO:0006313">
    <property type="term" value="P:DNA transposition"/>
    <property type="evidence" value="ECO:0007669"/>
    <property type="project" value="InterPro"/>
</dbReference>
<dbReference type="PANTHER" id="PTHR33055:SF16">
    <property type="entry name" value="TRANSPOSASE FOR INSERTION SEQUENCE ELEMENT IS1547"/>
    <property type="match status" value="1"/>
</dbReference>
<dbReference type="GO" id="GO:0003677">
    <property type="term" value="F:DNA binding"/>
    <property type="evidence" value="ECO:0007669"/>
    <property type="project" value="InterPro"/>
</dbReference>
<evidence type="ECO:0000259" key="2">
    <source>
        <dbReference type="Pfam" id="PF01548"/>
    </source>
</evidence>
<accession>A0A4R5E1Y1</accession>
<dbReference type="PANTHER" id="PTHR33055">
    <property type="entry name" value="TRANSPOSASE FOR INSERTION SEQUENCE ELEMENT IS1111A"/>
    <property type="match status" value="1"/>
</dbReference>
<feature type="region of interest" description="Disordered" evidence="1">
    <location>
        <begin position="54"/>
        <end position="94"/>
    </location>
</feature>
<dbReference type="Proteomes" id="UP000295136">
    <property type="component" value="Unassembled WGS sequence"/>
</dbReference>
<comment type="caution">
    <text evidence="3">The sequence shown here is derived from an EMBL/GenBank/DDBJ whole genome shotgun (WGS) entry which is preliminary data.</text>
</comment>
<feature type="compositionally biased region" description="Basic and acidic residues" evidence="1">
    <location>
        <begin position="67"/>
        <end position="94"/>
    </location>
</feature>
<feature type="compositionally biased region" description="Basic and acidic residues" evidence="1">
    <location>
        <begin position="127"/>
        <end position="142"/>
    </location>
</feature>
<keyword evidence="4" id="KW-1185">Reference proteome</keyword>
<gene>
    <name evidence="3" type="ORF">E1295_47340</name>
</gene>
<name>A0A4R5E1Y1_9ACTN</name>
<organism evidence="3 4">
    <name type="scientific">Nonomuraea mesophila</name>
    <dbReference type="NCBI Taxonomy" id="2530382"/>
    <lineage>
        <taxon>Bacteria</taxon>
        <taxon>Bacillati</taxon>
        <taxon>Actinomycetota</taxon>
        <taxon>Actinomycetes</taxon>
        <taxon>Streptosporangiales</taxon>
        <taxon>Streptosporangiaceae</taxon>
        <taxon>Nonomuraea</taxon>
    </lineage>
</organism>
<evidence type="ECO:0000313" key="3">
    <source>
        <dbReference type="EMBL" id="TDE20084.1"/>
    </source>
</evidence>
<feature type="region of interest" description="Disordered" evidence="1">
    <location>
        <begin position="124"/>
        <end position="161"/>
    </location>
</feature>
<dbReference type="InterPro" id="IPR002525">
    <property type="entry name" value="Transp_IS110-like_N"/>
</dbReference>
<evidence type="ECO:0000313" key="4">
    <source>
        <dbReference type="Proteomes" id="UP000295136"/>
    </source>
</evidence>
<feature type="domain" description="Transposase IS110-like N-terminal" evidence="2">
    <location>
        <begin position="2"/>
        <end position="122"/>
    </location>
</feature>
<protein>
    <recommendedName>
        <fullName evidence="2">Transposase IS110-like N-terminal domain-containing protein</fullName>
    </recommendedName>
</protein>
<dbReference type="AlphaFoldDB" id="A0A4R5E1Y1"/>
<dbReference type="GO" id="GO:0004803">
    <property type="term" value="F:transposase activity"/>
    <property type="evidence" value="ECO:0007669"/>
    <property type="project" value="InterPro"/>
</dbReference>
<evidence type="ECO:0000256" key="1">
    <source>
        <dbReference type="SAM" id="MobiDB-lite"/>
    </source>
</evidence>
<dbReference type="EMBL" id="SMLD01000320">
    <property type="protein sequence ID" value="TDE20084.1"/>
    <property type="molecule type" value="Genomic_DNA"/>
</dbReference>